<evidence type="ECO:0000256" key="1">
    <source>
        <dbReference type="ARBA" id="ARBA00022649"/>
    </source>
</evidence>
<proteinExistence type="inferred from homology"/>
<evidence type="ECO:0000256" key="4">
    <source>
        <dbReference type="ARBA" id="ARBA00022801"/>
    </source>
</evidence>
<dbReference type="GO" id="GO:0090729">
    <property type="term" value="F:toxin activity"/>
    <property type="evidence" value="ECO:0007669"/>
    <property type="project" value="UniProtKB-KW"/>
</dbReference>
<organism evidence="7 8">
    <name type="scientific">Aquibium carbonis</name>
    <dbReference type="NCBI Taxonomy" id="2495581"/>
    <lineage>
        <taxon>Bacteria</taxon>
        <taxon>Pseudomonadati</taxon>
        <taxon>Pseudomonadota</taxon>
        <taxon>Alphaproteobacteria</taxon>
        <taxon>Hyphomicrobiales</taxon>
        <taxon>Phyllobacteriaceae</taxon>
        <taxon>Aquibium</taxon>
    </lineage>
</organism>
<keyword evidence="4 5" id="KW-0378">Hydrolase</keyword>
<dbReference type="OrthoDB" id="7204339at2"/>
<dbReference type="HAMAP" id="MF_00265">
    <property type="entry name" value="VapC_Nob1"/>
    <property type="match status" value="1"/>
</dbReference>
<dbReference type="EC" id="3.1.-.-" evidence="5"/>
<keyword evidence="2 5" id="KW-0540">Nuclease</keyword>
<gene>
    <name evidence="5" type="primary">vapC</name>
    <name evidence="7" type="ORF">EJC49_23200</name>
</gene>
<evidence type="ECO:0000313" key="7">
    <source>
        <dbReference type="EMBL" id="RST82821.1"/>
    </source>
</evidence>
<feature type="domain" description="PIN" evidence="6">
    <location>
        <begin position="3"/>
        <end position="130"/>
    </location>
</feature>
<dbReference type="GO" id="GO:0016787">
    <property type="term" value="F:hydrolase activity"/>
    <property type="evidence" value="ECO:0007669"/>
    <property type="project" value="UniProtKB-KW"/>
</dbReference>
<keyword evidence="1 5" id="KW-1277">Toxin-antitoxin system</keyword>
<comment type="caution">
    <text evidence="7">The sequence shown here is derived from an EMBL/GenBank/DDBJ whole genome shotgun (WGS) entry which is preliminary data.</text>
</comment>
<dbReference type="Proteomes" id="UP000278398">
    <property type="component" value="Unassembled WGS sequence"/>
</dbReference>
<feature type="binding site" evidence="5">
    <location>
        <position position="5"/>
    </location>
    <ligand>
        <name>Mg(2+)</name>
        <dbReference type="ChEBI" id="CHEBI:18420"/>
    </ligand>
</feature>
<keyword evidence="5" id="KW-0460">Magnesium</keyword>
<name>A0A3S0A307_9HYPH</name>
<dbReference type="InterPro" id="IPR002716">
    <property type="entry name" value="PIN_dom"/>
</dbReference>
<evidence type="ECO:0000256" key="3">
    <source>
        <dbReference type="ARBA" id="ARBA00022723"/>
    </source>
</evidence>
<dbReference type="GO" id="GO:0004540">
    <property type="term" value="F:RNA nuclease activity"/>
    <property type="evidence" value="ECO:0007669"/>
    <property type="project" value="InterPro"/>
</dbReference>
<feature type="binding site" evidence="5">
    <location>
        <position position="105"/>
    </location>
    <ligand>
        <name>Mg(2+)</name>
        <dbReference type="ChEBI" id="CHEBI:18420"/>
    </ligand>
</feature>
<comment type="cofactor">
    <cofactor evidence="5">
        <name>Mg(2+)</name>
        <dbReference type="ChEBI" id="CHEBI:18420"/>
    </cofactor>
</comment>
<evidence type="ECO:0000256" key="5">
    <source>
        <dbReference type="HAMAP-Rule" id="MF_00265"/>
    </source>
</evidence>
<reference evidence="7 8" key="1">
    <citation type="submission" date="2018-12" db="EMBL/GenBank/DDBJ databases">
        <title>Mesorhizobium carbonis sp. nov., isolated from coal mine water.</title>
        <authorList>
            <person name="Xin W."/>
            <person name="Xu Z."/>
            <person name="Xiang F."/>
            <person name="Zhang J."/>
            <person name="Xi L."/>
            <person name="Liu J."/>
        </authorList>
    </citation>
    <scope>NUCLEOTIDE SEQUENCE [LARGE SCALE GENOMIC DNA]</scope>
    <source>
        <strain evidence="7 8">B2.3</strain>
    </source>
</reference>
<accession>A0A3S0A307</accession>
<dbReference type="SUPFAM" id="SSF88723">
    <property type="entry name" value="PIN domain-like"/>
    <property type="match status" value="1"/>
</dbReference>
<keyword evidence="3 5" id="KW-0479">Metal-binding</keyword>
<evidence type="ECO:0000256" key="2">
    <source>
        <dbReference type="ARBA" id="ARBA00022722"/>
    </source>
</evidence>
<keyword evidence="5" id="KW-0800">Toxin</keyword>
<comment type="function">
    <text evidence="5">Toxic component of a toxin-antitoxin (TA) system. An RNase.</text>
</comment>
<comment type="similarity">
    <text evidence="5">Belongs to the PINc/VapC protein family.</text>
</comment>
<dbReference type="PANTHER" id="PTHR35901:SF1">
    <property type="entry name" value="EXONUCLEASE VAPC9"/>
    <property type="match status" value="1"/>
</dbReference>
<dbReference type="AlphaFoldDB" id="A0A3S0A307"/>
<dbReference type="CDD" id="cd09874">
    <property type="entry name" value="PIN_MT3492-like"/>
    <property type="match status" value="1"/>
</dbReference>
<sequence length="140" mass="15152">MQYLDTSVLVAMLTNEDATARVHTWIADQPVGRLAVSEWVHTEFASALALKVRTGQITVGDRAAIVSGYTRIIHKSFRVYPVSADHFRSAALHLGDHELGLRAGDALHIAIAFAEGATLCTLDRRMAAAASALGLRFLLL</sequence>
<dbReference type="Gene3D" id="3.40.50.1010">
    <property type="entry name" value="5'-nuclease"/>
    <property type="match status" value="1"/>
</dbReference>
<dbReference type="PANTHER" id="PTHR35901">
    <property type="entry name" value="RIBONUCLEASE VAPC3"/>
    <property type="match status" value="1"/>
</dbReference>
<keyword evidence="8" id="KW-1185">Reference proteome</keyword>
<evidence type="ECO:0000259" key="6">
    <source>
        <dbReference type="Pfam" id="PF01850"/>
    </source>
</evidence>
<dbReference type="EMBL" id="RWKW01000113">
    <property type="protein sequence ID" value="RST82821.1"/>
    <property type="molecule type" value="Genomic_DNA"/>
</dbReference>
<dbReference type="GO" id="GO:0000287">
    <property type="term" value="F:magnesium ion binding"/>
    <property type="evidence" value="ECO:0007669"/>
    <property type="project" value="UniProtKB-UniRule"/>
</dbReference>
<dbReference type="RefSeq" id="WP_126702310.1">
    <property type="nucleotide sequence ID" value="NZ_RWKW01000113.1"/>
</dbReference>
<protein>
    <recommendedName>
        <fullName evidence="5">Ribonuclease VapC</fullName>
        <shortName evidence="5">RNase VapC</shortName>
        <ecNumber evidence="5">3.1.-.-</ecNumber>
    </recommendedName>
    <alternativeName>
        <fullName evidence="5">Toxin VapC</fullName>
    </alternativeName>
</protein>
<dbReference type="InterPro" id="IPR051619">
    <property type="entry name" value="TypeII_TA_RNase_PINc/VapC"/>
</dbReference>
<dbReference type="InterPro" id="IPR022907">
    <property type="entry name" value="VapC_family"/>
</dbReference>
<dbReference type="InterPro" id="IPR029060">
    <property type="entry name" value="PIN-like_dom_sf"/>
</dbReference>
<evidence type="ECO:0000313" key="8">
    <source>
        <dbReference type="Proteomes" id="UP000278398"/>
    </source>
</evidence>
<dbReference type="Pfam" id="PF01850">
    <property type="entry name" value="PIN"/>
    <property type="match status" value="1"/>
</dbReference>